<protein>
    <submittedName>
        <fullName evidence="2">Uncharacterized protein</fullName>
    </submittedName>
</protein>
<dbReference type="Gramene" id="OMO61108">
    <property type="protein sequence ID" value="OMO61108"/>
    <property type="gene ID" value="CCACVL1_23737"/>
</dbReference>
<comment type="caution">
    <text evidence="2">The sequence shown here is derived from an EMBL/GenBank/DDBJ whole genome shotgun (WGS) entry which is preliminary data.</text>
</comment>
<sequence length="34" mass="3817">MVTYITKTRESSKATVTQQHKNNDKMACGDKSKS</sequence>
<dbReference type="Proteomes" id="UP000188268">
    <property type="component" value="Unassembled WGS sequence"/>
</dbReference>
<evidence type="ECO:0000256" key="1">
    <source>
        <dbReference type="SAM" id="MobiDB-lite"/>
    </source>
</evidence>
<keyword evidence="3" id="KW-1185">Reference proteome</keyword>
<accession>A0A1R3GSL3</accession>
<dbReference type="EMBL" id="AWWV01013573">
    <property type="protein sequence ID" value="OMO61108.1"/>
    <property type="molecule type" value="Genomic_DNA"/>
</dbReference>
<evidence type="ECO:0000313" key="3">
    <source>
        <dbReference type="Proteomes" id="UP000188268"/>
    </source>
</evidence>
<name>A0A1R3GSL3_COCAP</name>
<feature type="compositionally biased region" description="Basic and acidic residues" evidence="1">
    <location>
        <begin position="21"/>
        <end position="34"/>
    </location>
</feature>
<feature type="region of interest" description="Disordered" evidence="1">
    <location>
        <begin position="1"/>
        <end position="34"/>
    </location>
</feature>
<proteinExistence type="predicted"/>
<gene>
    <name evidence="2" type="ORF">CCACVL1_23737</name>
</gene>
<reference evidence="2 3" key="1">
    <citation type="submission" date="2013-09" db="EMBL/GenBank/DDBJ databases">
        <title>Corchorus capsularis genome sequencing.</title>
        <authorList>
            <person name="Alam M."/>
            <person name="Haque M.S."/>
            <person name="Islam M.S."/>
            <person name="Emdad E.M."/>
            <person name="Islam M.M."/>
            <person name="Ahmed B."/>
            <person name="Halim A."/>
            <person name="Hossen Q.M.M."/>
            <person name="Hossain M.Z."/>
            <person name="Ahmed R."/>
            <person name="Khan M.M."/>
            <person name="Islam R."/>
            <person name="Rashid M.M."/>
            <person name="Khan S.A."/>
            <person name="Rahman M.S."/>
            <person name="Alam M."/>
        </authorList>
    </citation>
    <scope>NUCLEOTIDE SEQUENCE [LARGE SCALE GENOMIC DNA]</scope>
    <source>
        <strain evidence="3">cv. CVL-1</strain>
        <tissue evidence="2">Whole seedling</tissue>
    </source>
</reference>
<organism evidence="2 3">
    <name type="scientific">Corchorus capsularis</name>
    <name type="common">Jute</name>
    <dbReference type="NCBI Taxonomy" id="210143"/>
    <lineage>
        <taxon>Eukaryota</taxon>
        <taxon>Viridiplantae</taxon>
        <taxon>Streptophyta</taxon>
        <taxon>Embryophyta</taxon>
        <taxon>Tracheophyta</taxon>
        <taxon>Spermatophyta</taxon>
        <taxon>Magnoliopsida</taxon>
        <taxon>eudicotyledons</taxon>
        <taxon>Gunneridae</taxon>
        <taxon>Pentapetalae</taxon>
        <taxon>rosids</taxon>
        <taxon>malvids</taxon>
        <taxon>Malvales</taxon>
        <taxon>Malvaceae</taxon>
        <taxon>Grewioideae</taxon>
        <taxon>Apeibeae</taxon>
        <taxon>Corchorus</taxon>
    </lineage>
</organism>
<dbReference type="AlphaFoldDB" id="A0A1R3GSL3"/>
<evidence type="ECO:0000313" key="2">
    <source>
        <dbReference type="EMBL" id="OMO61108.1"/>
    </source>
</evidence>